<dbReference type="Pfam" id="PF13672">
    <property type="entry name" value="PP2C_2"/>
    <property type="match status" value="1"/>
</dbReference>
<evidence type="ECO:0000256" key="1">
    <source>
        <dbReference type="SAM" id="Phobius"/>
    </source>
</evidence>
<proteinExistence type="predicted"/>
<dbReference type="SMART" id="SM00331">
    <property type="entry name" value="PP2C_SIG"/>
    <property type="match status" value="1"/>
</dbReference>
<accession>A0A212RQI1</accession>
<dbReference type="CDD" id="cd00143">
    <property type="entry name" value="PP2Cc"/>
    <property type="match status" value="1"/>
</dbReference>
<sequence>MTLKEFPDSVGKSIRAAGDTHRGRVRQANEDAYLCRSDIGLWVVADGIGGLSGGGSASRAIVEELGRLAIGPGLAARAEARLRGINNELYEQGGGQSAATVVALIREGEEFVCLWAGDSRLYRLRGDFLTQITSDHTPVQEAIAAGLLKRDDAGIVGLDHIVSRAVGVALDVDLDRLTGMIQPGDVFLLCTDGLSKTVAEASLIEHLADPDPRMAVGLLIGDALDQGGPDNVTAVVVRVALKVEPQRAAVPKTLAKLSAPCRVPARVDAERGRRVHAWGRRLCMMALLAAIFTSGQSASIMQMSPGSNLALADTRQALLLWAELAFVLAAAVGFVGRRYRALALVSALLLLAGLGVVTIAVTDIGDPAMLAAHLPRPDYPLPLARLSKRLYEEVHPWLSN</sequence>
<dbReference type="EMBL" id="FYEH01000012">
    <property type="protein sequence ID" value="SNB74722.1"/>
    <property type="molecule type" value="Genomic_DNA"/>
</dbReference>
<evidence type="ECO:0000313" key="3">
    <source>
        <dbReference type="EMBL" id="SNB74722.1"/>
    </source>
</evidence>
<evidence type="ECO:0000313" key="4">
    <source>
        <dbReference type="Proteomes" id="UP000197065"/>
    </source>
</evidence>
<feature type="transmembrane region" description="Helical" evidence="1">
    <location>
        <begin position="316"/>
        <end position="335"/>
    </location>
</feature>
<dbReference type="SMART" id="SM00332">
    <property type="entry name" value="PP2Cc"/>
    <property type="match status" value="1"/>
</dbReference>
<keyword evidence="1" id="KW-0812">Transmembrane</keyword>
<dbReference type="PROSITE" id="PS51746">
    <property type="entry name" value="PPM_2"/>
    <property type="match status" value="1"/>
</dbReference>
<dbReference type="Proteomes" id="UP000197065">
    <property type="component" value="Unassembled WGS sequence"/>
</dbReference>
<dbReference type="RefSeq" id="WP_088562433.1">
    <property type="nucleotide sequence ID" value="NZ_FYEH01000012.1"/>
</dbReference>
<dbReference type="OrthoDB" id="9801841at2"/>
<dbReference type="InterPro" id="IPR036457">
    <property type="entry name" value="PPM-type-like_dom_sf"/>
</dbReference>
<dbReference type="SUPFAM" id="SSF81606">
    <property type="entry name" value="PP2C-like"/>
    <property type="match status" value="1"/>
</dbReference>
<dbReference type="Gene3D" id="3.60.40.10">
    <property type="entry name" value="PPM-type phosphatase domain"/>
    <property type="match status" value="1"/>
</dbReference>
<keyword evidence="1" id="KW-0472">Membrane</keyword>
<name>A0A212RQI1_9PROT</name>
<feature type="transmembrane region" description="Helical" evidence="1">
    <location>
        <begin position="342"/>
        <end position="361"/>
    </location>
</feature>
<keyword evidence="1" id="KW-1133">Transmembrane helix</keyword>
<keyword evidence="4" id="KW-1185">Reference proteome</keyword>
<protein>
    <submittedName>
        <fullName evidence="3">Serine/threonine protein phosphatase PrpC</fullName>
    </submittedName>
</protein>
<dbReference type="AlphaFoldDB" id="A0A212RQI1"/>
<reference evidence="3 4" key="1">
    <citation type="submission" date="2017-06" db="EMBL/GenBank/DDBJ databases">
        <authorList>
            <person name="Kim H.J."/>
            <person name="Triplett B.A."/>
        </authorList>
    </citation>
    <scope>NUCLEOTIDE SEQUENCE [LARGE SCALE GENOMIC DNA]</scope>
    <source>
        <strain evidence="3 4">B29T1</strain>
    </source>
</reference>
<feature type="domain" description="PPM-type phosphatase" evidence="2">
    <location>
        <begin position="13"/>
        <end position="239"/>
    </location>
</feature>
<evidence type="ECO:0000259" key="2">
    <source>
        <dbReference type="PROSITE" id="PS51746"/>
    </source>
</evidence>
<feature type="transmembrane region" description="Helical" evidence="1">
    <location>
        <begin position="282"/>
        <end position="304"/>
    </location>
</feature>
<gene>
    <name evidence="3" type="ORF">SAMN07250955_11231</name>
</gene>
<dbReference type="InterPro" id="IPR001932">
    <property type="entry name" value="PPM-type_phosphatase-like_dom"/>
</dbReference>
<organism evidence="3 4">
    <name type="scientific">Arboricoccus pini</name>
    <dbReference type="NCBI Taxonomy" id="1963835"/>
    <lineage>
        <taxon>Bacteria</taxon>
        <taxon>Pseudomonadati</taxon>
        <taxon>Pseudomonadota</taxon>
        <taxon>Alphaproteobacteria</taxon>
        <taxon>Geminicoccales</taxon>
        <taxon>Geminicoccaceae</taxon>
        <taxon>Arboricoccus</taxon>
    </lineage>
</organism>